<evidence type="ECO:0000256" key="2">
    <source>
        <dbReference type="SAM" id="SignalP"/>
    </source>
</evidence>
<sequence>MYSATLLSVVAAALLSGSGVGSFAPKARRSPTRSGSPHHVTNNGAQPDAPQTLEQDQQLQWNLFTDNHAVDGEWWGTWQTFNYMGDLEDSTVAAVSLQLDSEGSKVVTQTHRILTSSTQSDCKTCFSSSEVATIPVATYTPETLGRRHRCAARGMAIGPSLLKSGAMSTELVLRHGDGRVRVVFQHAPVWERDVEPGSCPPQGLKLFRAMISREKLRDVVPESTEGEIQGPPSAEEEKDNPPVPGNPRFFRPVPPFNWHKKWSGTSWTWGQQTGDRGWSIEEMDEPDSWHGRPSGDVDGTWHLRQGSVLIQCPKIIIGGVAGICRLAWLAEDDGEEGTNTDGNTAKLLRIEASVSALEPIISDDDEDMMVGFYPPTLGSLRTDIMEKIGELEGESLLEREARADGYVGITSSEEAGSVAASVEKKTGLSDDEKEKIQQDPRNALDF</sequence>
<evidence type="ECO:0000313" key="4">
    <source>
        <dbReference type="EMBL" id="EJK73689.1"/>
    </source>
</evidence>
<keyword evidence="2" id="KW-0732">Signal</keyword>
<dbReference type="EMBL" id="AGNL01004296">
    <property type="protein sequence ID" value="EJK73689.1"/>
    <property type="molecule type" value="Genomic_DNA"/>
</dbReference>
<dbReference type="AlphaFoldDB" id="K0T9H0"/>
<gene>
    <name evidence="4" type="ORF">THAOC_04674</name>
</gene>
<name>K0T9H0_THAOC</name>
<reference evidence="4 5" key="1">
    <citation type="journal article" date="2012" name="Genome Biol.">
        <title>Genome and low-iron response of an oceanic diatom adapted to chronic iron limitation.</title>
        <authorList>
            <person name="Lommer M."/>
            <person name="Specht M."/>
            <person name="Roy A.S."/>
            <person name="Kraemer L."/>
            <person name="Andreson R."/>
            <person name="Gutowska M.A."/>
            <person name="Wolf J."/>
            <person name="Bergner S.V."/>
            <person name="Schilhabel M.B."/>
            <person name="Klostermeier U.C."/>
            <person name="Beiko R.G."/>
            <person name="Rosenstiel P."/>
            <person name="Hippler M."/>
            <person name="Laroche J."/>
        </authorList>
    </citation>
    <scope>NUCLEOTIDE SEQUENCE [LARGE SCALE GENOMIC DNA]</scope>
    <source>
        <strain evidence="4 5">CCMP1005</strain>
    </source>
</reference>
<accession>K0T9H0</accession>
<feature type="region of interest" description="Disordered" evidence="1">
    <location>
        <begin position="22"/>
        <end position="50"/>
    </location>
</feature>
<proteinExistence type="predicted"/>
<feature type="compositionally biased region" description="Polar residues" evidence="1">
    <location>
        <begin position="32"/>
        <end position="45"/>
    </location>
</feature>
<dbReference type="InterPro" id="IPR022017">
    <property type="entry name" value="BFA1-like_DUF3598"/>
</dbReference>
<feature type="region of interest" description="Disordered" evidence="1">
    <location>
        <begin position="218"/>
        <end position="246"/>
    </location>
</feature>
<dbReference type="Pfam" id="PF12204">
    <property type="entry name" value="DUF3598_N"/>
    <property type="match status" value="1"/>
</dbReference>
<feature type="signal peptide" evidence="2">
    <location>
        <begin position="1"/>
        <end position="21"/>
    </location>
</feature>
<protein>
    <recommendedName>
        <fullName evidence="3">DUF3598 domain-containing protein</fullName>
    </recommendedName>
</protein>
<feature type="chain" id="PRO_5030173146" description="DUF3598 domain-containing protein" evidence="2">
    <location>
        <begin position="22"/>
        <end position="446"/>
    </location>
</feature>
<comment type="caution">
    <text evidence="4">The sequence shown here is derived from an EMBL/GenBank/DDBJ whole genome shotgun (WGS) entry which is preliminary data.</text>
</comment>
<evidence type="ECO:0000256" key="1">
    <source>
        <dbReference type="SAM" id="MobiDB-lite"/>
    </source>
</evidence>
<keyword evidence="5" id="KW-1185">Reference proteome</keyword>
<organism evidence="4 5">
    <name type="scientific">Thalassiosira oceanica</name>
    <name type="common">Marine diatom</name>
    <dbReference type="NCBI Taxonomy" id="159749"/>
    <lineage>
        <taxon>Eukaryota</taxon>
        <taxon>Sar</taxon>
        <taxon>Stramenopiles</taxon>
        <taxon>Ochrophyta</taxon>
        <taxon>Bacillariophyta</taxon>
        <taxon>Coscinodiscophyceae</taxon>
        <taxon>Thalassiosirophycidae</taxon>
        <taxon>Thalassiosirales</taxon>
        <taxon>Thalassiosiraceae</taxon>
        <taxon>Thalassiosira</taxon>
    </lineage>
</organism>
<evidence type="ECO:0000313" key="5">
    <source>
        <dbReference type="Proteomes" id="UP000266841"/>
    </source>
</evidence>
<dbReference type="OrthoDB" id="200051at2759"/>
<dbReference type="OMA" id="QHAPVWE"/>
<feature type="region of interest" description="Disordered" evidence="1">
    <location>
        <begin position="415"/>
        <end position="446"/>
    </location>
</feature>
<feature type="domain" description="DUF3598" evidence="3">
    <location>
        <begin position="58"/>
        <end position="185"/>
    </location>
</feature>
<feature type="compositionally biased region" description="Basic and acidic residues" evidence="1">
    <location>
        <begin position="422"/>
        <end position="446"/>
    </location>
</feature>
<evidence type="ECO:0000259" key="3">
    <source>
        <dbReference type="Pfam" id="PF12204"/>
    </source>
</evidence>
<dbReference type="eggNOG" id="ENOG502RXVA">
    <property type="taxonomic scope" value="Eukaryota"/>
</dbReference>
<dbReference type="Proteomes" id="UP000266841">
    <property type="component" value="Unassembled WGS sequence"/>
</dbReference>